<feature type="region of interest" description="Disordered" evidence="7">
    <location>
        <begin position="1113"/>
        <end position="1137"/>
    </location>
</feature>
<sequence>MRCLRIGYLTICTSCAAISAQGAAPPDTMLPDEPLATLASRADPNVVLDLALDVSHAGAAYRGEFDATVSHAGLWDPMGCYSYSGGEGYFKRETTAQENASGEIVCNRQWSGNLLNWAATSAIDGVRMALTGGDRSIDRPDRTVLRRAEVPAHFYRSAHFPDKVLRGRVERFTPLSTGDSLHFNNCGEKLFVGSSADGTCAAPGSDQVHGAFQAHVAVCTPDEAAVRGALCLKYPSGHFKPVGAVQRHSDRMRFSVFGNLAGDALLAPMKHVGPVKLDAAFDNVANAQSEWDARTGVFELATGASDGVIDAIHRFGRSGVYGRPDAAGDLYAQSLRYLQGIAPGRGIADPVVAACQKNQIVTIGDAGVQSDRSADDALARLVNDLEKSVSSSPASATGMAGMAYRANTQKLRADHPDMRARTLVIDMGPPGSGRELTAKYGGFVDVNGDGNPFRTSAGAGLPAVRGDAEWAEGLNDDGRPRPRTYFRVAEPRAVAAAVQWIFRDASATADRELTDGAVSEADIANGHASIYVSESIGQRGAGSLLSFPLTYDTASGAIGRAERPRWGAGALLGERTPASRRIFTLSAAGAGIPFEWHALDDVFKGYLDGSPRQPATRDVLGAERLAYLRGDRRKEESAPGGMFRVRDSVMGRIVHSAPLVAKDRRSGSTTVYVGANDGMLHAFSADKGDELFAYVPRSLAPRLGSYTTPDHPHGSLVDGSATVADVQLAGVGERSVLVSGLGGGATGVFALDVTEPAAFSARQVMWEFSGADDADMGYQTQAPRVLKFRTAVATRTEPASYRWFAVVPSGFNNANPQKRAALFLLSLDKPASEPWRRDVNYHKIMLPVPTDAAVSNALGVPGDYAGASGATRLLYAGDTQGNLWRFDFTGSAPWREGNALSFKGRPLVVALGERNRRQPITAPPKVGIGPNGGAVVLFGTGKFVGLEDLGRANWGVQTFYSVYDNGVPIPEQGARTQLQARRAGAGAGTSSASITGDAFEYGVFDAKTSIRRGWYLDLPESKEKGERMVEEPVLADGLLFFNTLIPPASACTKGGGRSCAVNAMTGLSEGGTCVPSDTGMPGKPQVMYPGHSVLGATDALGRRTESRRLSVVNMGGRGGKNALSTAEPVEGGKVSQTTGRLNWRQVIDHRGVKQ</sequence>
<keyword evidence="3" id="KW-1029">Fimbrium biogenesis</keyword>
<dbReference type="AlphaFoldDB" id="A0A679IWS7"/>
<dbReference type="InterPro" id="IPR008707">
    <property type="entry name" value="B-propeller_PilY1"/>
</dbReference>
<evidence type="ECO:0000256" key="7">
    <source>
        <dbReference type="SAM" id="MobiDB-lite"/>
    </source>
</evidence>
<evidence type="ECO:0000313" key="10">
    <source>
        <dbReference type="EMBL" id="CAA2104233.1"/>
    </source>
</evidence>
<feature type="domain" description="PilY1 beta-propeller" evidence="9">
    <location>
        <begin position="661"/>
        <end position="965"/>
    </location>
</feature>
<evidence type="ECO:0000256" key="3">
    <source>
        <dbReference type="ARBA" id="ARBA00022558"/>
    </source>
</evidence>
<organism evidence="10">
    <name type="scientific">Variovorax paradoxus</name>
    <dbReference type="NCBI Taxonomy" id="34073"/>
    <lineage>
        <taxon>Bacteria</taxon>
        <taxon>Pseudomonadati</taxon>
        <taxon>Pseudomonadota</taxon>
        <taxon>Betaproteobacteria</taxon>
        <taxon>Burkholderiales</taxon>
        <taxon>Comamonadaceae</taxon>
        <taxon>Variovorax</taxon>
    </lineage>
</organism>
<reference evidence="10" key="1">
    <citation type="submission" date="2019-12" db="EMBL/GenBank/DDBJ databases">
        <authorList>
            <person name="Cremers G."/>
        </authorList>
    </citation>
    <scope>NUCLEOTIDE SEQUENCE</scope>
    <source>
        <strain evidence="10">Vvax</strain>
    </source>
</reference>
<evidence type="ECO:0000256" key="1">
    <source>
        <dbReference type="ARBA" id="ARBA00004561"/>
    </source>
</evidence>
<keyword evidence="8" id="KW-0732">Signal</keyword>
<evidence type="ECO:0000256" key="5">
    <source>
        <dbReference type="ARBA" id="ARBA00022837"/>
    </source>
</evidence>
<keyword evidence="4" id="KW-0479">Metal-binding</keyword>
<protein>
    <recommendedName>
        <fullName evidence="9">PilY1 beta-propeller domain-containing protein</fullName>
    </recommendedName>
</protein>
<evidence type="ECO:0000256" key="2">
    <source>
        <dbReference type="ARBA" id="ARBA00008387"/>
    </source>
</evidence>
<gene>
    <name evidence="10" type="ORF">VVAX_02662</name>
</gene>
<comment type="similarity">
    <text evidence="2">Belongs to the PilY1 family.</text>
</comment>
<keyword evidence="5" id="KW-0106">Calcium</keyword>
<proteinExistence type="inferred from homology"/>
<keyword evidence="6" id="KW-0281">Fimbrium</keyword>
<name>A0A679IWS7_VARPD</name>
<feature type="chain" id="PRO_5025608112" description="PilY1 beta-propeller domain-containing protein" evidence="8">
    <location>
        <begin position="20"/>
        <end position="1154"/>
    </location>
</feature>
<dbReference type="GO" id="GO:0046872">
    <property type="term" value="F:metal ion binding"/>
    <property type="evidence" value="ECO:0007669"/>
    <property type="project" value="UniProtKB-KW"/>
</dbReference>
<accession>A0A679IWS7</accession>
<evidence type="ECO:0000259" key="9">
    <source>
        <dbReference type="Pfam" id="PF05567"/>
    </source>
</evidence>
<comment type="subcellular location">
    <subcellularLocation>
        <location evidence="1">Fimbrium</location>
    </subcellularLocation>
</comment>
<dbReference type="EMBL" id="LR743507">
    <property type="protein sequence ID" value="CAA2104233.1"/>
    <property type="molecule type" value="Genomic_DNA"/>
</dbReference>
<evidence type="ECO:0000256" key="8">
    <source>
        <dbReference type="SAM" id="SignalP"/>
    </source>
</evidence>
<dbReference type="InterPro" id="IPR011047">
    <property type="entry name" value="Quinoprotein_ADH-like_sf"/>
</dbReference>
<evidence type="ECO:0000256" key="4">
    <source>
        <dbReference type="ARBA" id="ARBA00022723"/>
    </source>
</evidence>
<dbReference type="GO" id="GO:0009289">
    <property type="term" value="C:pilus"/>
    <property type="evidence" value="ECO:0007669"/>
    <property type="project" value="UniProtKB-SubCell"/>
</dbReference>
<dbReference type="Pfam" id="PF05567">
    <property type="entry name" value="T4P_PilY1"/>
    <property type="match status" value="1"/>
</dbReference>
<feature type="signal peptide" evidence="8">
    <location>
        <begin position="1"/>
        <end position="19"/>
    </location>
</feature>
<dbReference type="SUPFAM" id="SSF50998">
    <property type="entry name" value="Quinoprotein alcohol dehydrogenase-like"/>
    <property type="match status" value="1"/>
</dbReference>
<evidence type="ECO:0000256" key="6">
    <source>
        <dbReference type="ARBA" id="ARBA00023263"/>
    </source>
</evidence>